<reference evidence="1 2" key="1">
    <citation type="journal article" date="2019" name="Sci. Rep.">
        <title>Orb-weaving spider Araneus ventricosus genome elucidates the spidroin gene catalogue.</title>
        <authorList>
            <person name="Kono N."/>
            <person name="Nakamura H."/>
            <person name="Ohtoshi R."/>
            <person name="Moran D.A.P."/>
            <person name="Shinohara A."/>
            <person name="Yoshida Y."/>
            <person name="Fujiwara M."/>
            <person name="Mori M."/>
            <person name="Tomita M."/>
            <person name="Arakawa K."/>
        </authorList>
    </citation>
    <scope>NUCLEOTIDE SEQUENCE [LARGE SCALE GENOMIC DNA]</scope>
</reference>
<keyword evidence="2" id="KW-1185">Reference proteome</keyword>
<dbReference type="Proteomes" id="UP000499080">
    <property type="component" value="Unassembled WGS sequence"/>
</dbReference>
<evidence type="ECO:0000313" key="2">
    <source>
        <dbReference type="Proteomes" id="UP000499080"/>
    </source>
</evidence>
<organism evidence="1 2">
    <name type="scientific">Araneus ventricosus</name>
    <name type="common">Orbweaver spider</name>
    <name type="synonym">Epeira ventricosa</name>
    <dbReference type="NCBI Taxonomy" id="182803"/>
    <lineage>
        <taxon>Eukaryota</taxon>
        <taxon>Metazoa</taxon>
        <taxon>Ecdysozoa</taxon>
        <taxon>Arthropoda</taxon>
        <taxon>Chelicerata</taxon>
        <taxon>Arachnida</taxon>
        <taxon>Araneae</taxon>
        <taxon>Araneomorphae</taxon>
        <taxon>Entelegynae</taxon>
        <taxon>Araneoidea</taxon>
        <taxon>Araneidae</taxon>
        <taxon>Araneus</taxon>
    </lineage>
</organism>
<feature type="non-terminal residue" evidence="1">
    <location>
        <position position="1"/>
    </location>
</feature>
<dbReference type="EMBL" id="BGPR01185193">
    <property type="protein sequence ID" value="GBM74884.1"/>
    <property type="molecule type" value="Genomic_DNA"/>
</dbReference>
<proteinExistence type="predicted"/>
<protein>
    <submittedName>
        <fullName evidence="1">Uncharacterized protein</fullName>
    </submittedName>
</protein>
<gene>
    <name evidence="1" type="ORF">AVEN_157778_1</name>
</gene>
<sequence length="75" mass="8512">VCDCFVKNSDSIMAVHSEICRHFNILSWAPALRIRDTLRGRRPYGNTERYAPLKILKASDKRAGQSEPIGSEAFF</sequence>
<comment type="caution">
    <text evidence="1">The sequence shown here is derived from an EMBL/GenBank/DDBJ whole genome shotgun (WGS) entry which is preliminary data.</text>
</comment>
<dbReference type="AlphaFoldDB" id="A0A4Y2IB56"/>
<name>A0A4Y2IB56_ARAVE</name>
<evidence type="ECO:0000313" key="1">
    <source>
        <dbReference type="EMBL" id="GBM74884.1"/>
    </source>
</evidence>
<accession>A0A4Y2IB56</accession>